<gene>
    <name evidence="1" type="ORF">QO010_004533</name>
</gene>
<accession>A0ABU0IXK5</accession>
<evidence type="ECO:0008006" key="3">
    <source>
        <dbReference type="Google" id="ProtNLM"/>
    </source>
</evidence>
<dbReference type="RefSeq" id="WP_307352879.1">
    <property type="nucleotide sequence ID" value="NZ_JAUSVS010000014.1"/>
</dbReference>
<proteinExistence type="predicted"/>
<evidence type="ECO:0000313" key="2">
    <source>
        <dbReference type="Proteomes" id="UP001228905"/>
    </source>
</evidence>
<dbReference type="EMBL" id="JAUSVS010000014">
    <property type="protein sequence ID" value="MDQ0466737.1"/>
    <property type="molecule type" value="Genomic_DNA"/>
</dbReference>
<organism evidence="1 2">
    <name type="scientific">Caulobacter ginsengisoli</name>
    <dbReference type="NCBI Taxonomy" id="400775"/>
    <lineage>
        <taxon>Bacteria</taxon>
        <taxon>Pseudomonadati</taxon>
        <taxon>Pseudomonadota</taxon>
        <taxon>Alphaproteobacteria</taxon>
        <taxon>Caulobacterales</taxon>
        <taxon>Caulobacteraceae</taxon>
        <taxon>Caulobacter</taxon>
    </lineage>
</organism>
<protein>
    <recommendedName>
        <fullName evidence="3">Protein NO VEIN C-terminal domain-containing protein</fullName>
    </recommendedName>
</protein>
<comment type="caution">
    <text evidence="1">The sequence shown here is derived from an EMBL/GenBank/DDBJ whole genome shotgun (WGS) entry which is preliminary data.</text>
</comment>
<keyword evidence="2" id="KW-1185">Reference proteome</keyword>
<evidence type="ECO:0000313" key="1">
    <source>
        <dbReference type="EMBL" id="MDQ0466737.1"/>
    </source>
</evidence>
<name>A0ABU0IXK5_9CAUL</name>
<dbReference type="Proteomes" id="UP001228905">
    <property type="component" value="Unassembled WGS sequence"/>
</dbReference>
<sequence>MAETLAEQLNGSALKEMLLQAVAAEDLDHIPLDFDDQARFILSAVRAVAHREEACDLCALIYSDAPLADGAQGGFARIVHMQDGHGSMSGKMVLTGRDANNGSCHPLSDKTILAAIEQIEAAGFGSRATILWDGVARSATVYPEGVSGDAIHQRFLVPVSDDDLTQDDLCEVLNIAYDDNLKNPSGGTVNLWTKGKLVSKAEDEIEKVLKGQIGMYFLGKSRPVKVLRQTNTAAGRTDLILTQKPPSGGLRLVGVLELKVLRGPETADHAATEEGLSQGHFYREDIHVPFATLALYDVGNPPSGDTAPLLIGQNPDHLATVRVRRFPIYNSPSAWRKAGGPKAA</sequence>
<reference evidence="1 2" key="1">
    <citation type="submission" date="2023-07" db="EMBL/GenBank/DDBJ databases">
        <title>Genomic Encyclopedia of Type Strains, Phase IV (KMG-IV): sequencing the most valuable type-strain genomes for metagenomic binning, comparative biology and taxonomic classification.</title>
        <authorList>
            <person name="Goeker M."/>
        </authorList>
    </citation>
    <scope>NUCLEOTIDE SEQUENCE [LARGE SCALE GENOMIC DNA]</scope>
    <source>
        <strain evidence="1 2">DSM 18695</strain>
    </source>
</reference>